<keyword evidence="8 11" id="KW-0808">Transferase</keyword>
<evidence type="ECO:0000256" key="7">
    <source>
        <dbReference type="ARBA" id="ARBA00022490"/>
    </source>
</evidence>
<dbReference type="Pfam" id="PF02799">
    <property type="entry name" value="NMT_C"/>
    <property type="match status" value="1"/>
</dbReference>
<dbReference type="GO" id="GO:0005737">
    <property type="term" value="C:cytoplasm"/>
    <property type="evidence" value="ECO:0007669"/>
    <property type="project" value="UniProtKB-SubCell"/>
</dbReference>
<evidence type="ECO:0000259" key="14">
    <source>
        <dbReference type="Pfam" id="PF01233"/>
    </source>
</evidence>
<dbReference type="InterPro" id="IPR022678">
    <property type="entry name" value="NMT_CS"/>
</dbReference>
<evidence type="ECO:0000313" key="16">
    <source>
        <dbReference type="EMBL" id="RDW75832.1"/>
    </source>
</evidence>
<evidence type="ECO:0000256" key="9">
    <source>
        <dbReference type="ARBA" id="ARBA00023315"/>
    </source>
</evidence>
<dbReference type="FunFam" id="3.40.630.30:FF:000042">
    <property type="entry name" value="Glycylpeptide N-tetradecanoyltransferase"/>
    <property type="match status" value="1"/>
</dbReference>
<sequence length="568" mass="63339">MSVESTPEDPVLNQEAADEVIAESKAASAQQAAAESDAEDETPDPAATGGTASSATAKKKKSKKKKIKDALTGKSGEAGPSKEKDDISKAVGGLSKSQISDLLSLNPALAEQLGVTDGNMSDKKIAEMFKKLNLEEIMTGLAANGKNVKDMASYKFWQTQPVPKLGEKNEVVEEGPFKIVDIDQVPKQPGPLVDGFEWVTMDLTQDSELKEVYELLYGHFVEDDHGQFRFNYSVSFLKWALLSPGWTKEWHVGVRATASRKLVAFISGVPVELRVRQKVLHASEINFLCIHKKLRAKRLAPVLIKEITRRCYLQKTWQAIYTAGVVLPKPVSTCRYFHRSLNWQKLYEVGFSPMPRHSTVAQQIRNYKLPEKTSTKGLRQMEAKDLDAVLALFKSYMGKFDMAPVFTKEEIDHWMLHKNDAPGDRVVWTYVVEDPDTKEITDFFSFYGLESSVIGNEKHNNVRAAYVFYYASTVGLTSTPPGENEALKTRLNALVNDALILAKKFKFDVFNALTLMDNSLFLEQQKFGAGDGQLHYYLYNYNTNTIAGGVNRSNNIDQNCSGVGMVML</sequence>
<dbReference type="GO" id="GO:0004379">
    <property type="term" value="F:glycylpeptide N-tetradecanoyltransferase activity"/>
    <property type="evidence" value="ECO:0007669"/>
    <property type="project" value="UniProtKB-EC"/>
</dbReference>
<dbReference type="EMBL" id="PDLN01000009">
    <property type="protein sequence ID" value="RDW75832.1"/>
    <property type="molecule type" value="Genomic_DNA"/>
</dbReference>
<dbReference type="PROSITE" id="PS00975">
    <property type="entry name" value="NMT_1"/>
    <property type="match status" value="1"/>
</dbReference>
<dbReference type="PROSITE" id="PS00976">
    <property type="entry name" value="NMT_2"/>
    <property type="match status" value="1"/>
</dbReference>
<dbReference type="AlphaFoldDB" id="A0A3D8RP09"/>
<evidence type="ECO:0000259" key="15">
    <source>
        <dbReference type="Pfam" id="PF02799"/>
    </source>
</evidence>
<evidence type="ECO:0000256" key="4">
    <source>
        <dbReference type="ARBA" id="ARBA00011245"/>
    </source>
</evidence>
<evidence type="ECO:0000256" key="1">
    <source>
        <dbReference type="ARBA" id="ARBA00003900"/>
    </source>
</evidence>
<dbReference type="Proteomes" id="UP000256328">
    <property type="component" value="Unassembled WGS sequence"/>
</dbReference>
<evidence type="ECO:0000313" key="17">
    <source>
        <dbReference type="Proteomes" id="UP000256328"/>
    </source>
</evidence>
<evidence type="ECO:0000256" key="3">
    <source>
        <dbReference type="ARBA" id="ARBA00009469"/>
    </source>
</evidence>
<comment type="function">
    <text evidence="1 11">Adds a myristoyl group to the N-terminal glycine residue of certain cellular proteins.</text>
</comment>
<feature type="compositionally biased region" description="Basic residues" evidence="13">
    <location>
        <begin position="57"/>
        <end position="67"/>
    </location>
</feature>
<dbReference type="Gene3D" id="3.40.630.30">
    <property type="match status" value="2"/>
</dbReference>
<dbReference type="SUPFAM" id="SSF55729">
    <property type="entry name" value="Acyl-CoA N-acyltransferases (Nat)"/>
    <property type="match status" value="2"/>
</dbReference>
<feature type="compositionally biased region" description="Low complexity" evidence="13">
    <location>
        <begin position="44"/>
        <end position="56"/>
    </location>
</feature>
<evidence type="ECO:0000256" key="8">
    <source>
        <dbReference type="ARBA" id="ARBA00022679"/>
    </source>
</evidence>
<feature type="region of interest" description="Disordered" evidence="13">
    <location>
        <begin position="1"/>
        <end position="89"/>
    </location>
</feature>
<reference evidence="16 17" key="1">
    <citation type="journal article" date="2018" name="IMA Fungus">
        <title>IMA Genome-F 9: Draft genome sequence of Annulohypoxylon stygium, Aspergillus mulundensis, Berkeleyomyces basicola (syn. Thielaviopsis basicola), Ceratocystis smalleyi, two Cercospora beticola strains, Coleophoma cylindrospora, Fusarium fracticaudum, Phialophora cf. hyalina, and Morchella septimelata.</title>
        <authorList>
            <person name="Wingfield B.D."/>
            <person name="Bills G.F."/>
            <person name="Dong Y."/>
            <person name="Huang W."/>
            <person name="Nel W.J."/>
            <person name="Swalarsk-Parry B.S."/>
            <person name="Vaghefi N."/>
            <person name="Wilken P.M."/>
            <person name="An Z."/>
            <person name="de Beer Z.W."/>
            <person name="De Vos L."/>
            <person name="Chen L."/>
            <person name="Duong T.A."/>
            <person name="Gao Y."/>
            <person name="Hammerbacher A."/>
            <person name="Kikkert J.R."/>
            <person name="Li Y."/>
            <person name="Li H."/>
            <person name="Li K."/>
            <person name="Li Q."/>
            <person name="Liu X."/>
            <person name="Ma X."/>
            <person name="Naidoo K."/>
            <person name="Pethybridge S.J."/>
            <person name="Sun J."/>
            <person name="Steenkamp E.T."/>
            <person name="van der Nest M.A."/>
            <person name="van Wyk S."/>
            <person name="Wingfield M.J."/>
            <person name="Xiong C."/>
            <person name="Yue Q."/>
            <person name="Zhang X."/>
        </authorList>
    </citation>
    <scope>NUCLEOTIDE SEQUENCE [LARGE SCALE GENOMIC DNA]</scope>
    <source>
        <strain evidence="16 17">BP5796</strain>
    </source>
</reference>
<comment type="subcellular location">
    <subcellularLocation>
        <location evidence="2">Cytoplasm</location>
    </subcellularLocation>
</comment>
<gene>
    <name evidence="16" type="ORF">BP5796_06653</name>
</gene>
<dbReference type="InterPro" id="IPR022677">
    <property type="entry name" value="NMT_C"/>
</dbReference>
<dbReference type="InterPro" id="IPR016181">
    <property type="entry name" value="Acyl_CoA_acyltransferase"/>
</dbReference>
<dbReference type="Pfam" id="PF01233">
    <property type="entry name" value="NMT"/>
    <property type="match status" value="1"/>
</dbReference>
<dbReference type="OrthoDB" id="60315at2759"/>
<dbReference type="InterPro" id="IPR000903">
    <property type="entry name" value="NMT"/>
</dbReference>
<comment type="similarity">
    <text evidence="3 12">Belongs to the NMT family.</text>
</comment>
<evidence type="ECO:0000256" key="12">
    <source>
        <dbReference type="RuleBase" id="RU004178"/>
    </source>
</evidence>
<accession>A0A3D8RP09</accession>
<comment type="caution">
    <text evidence="16">The sequence shown here is derived from an EMBL/GenBank/DDBJ whole genome shotgun (WGS) entry which is preliminary data.</text>
</comment>
<dbReference type="FunFam" id="3.40.630.30:FF:000056">
    <property type="entry name" value="Glycylpeptide N-tetradecanoyltransferase"/>
    <property type="match status" value="1"/>
</dbReference>
<evidence type="ECO:0000256" key="5">
    <source>
        <dbReference type="ARBA" id="ARBA00012923"/>
    </source>
</evidence>
<evidence type="ECO:0000256" key="6">
    <source>
        <dbReference type="ARBA" id="ARBA00022240"/>
    </source>
</evidence>
<dbReference type="EC" id="2.3.1.97" evidence="5 11"/>
<evidence type="ECO:0000256" key="11">
    <source>
        <dbReference type="RuleBase" id="RU000586"/>
    </source>
</evidence>
<feature type="domain" description="Glycylpeptide N-tetradecanoyltransferase N-terminal" evidence="14">
    <location>
        <begin position="181"/>
        <end position="334"/>
    </location>
</feature>
<name>A0A3D8RP09_9HELO</name>
<evidence type="ECO:0000256" key="10">
    <source>
        <dbReference type="ARBA" id="ARBA00048276"/>
    </source>
</evidence>
<keyword evidence="7" id="KW-0963">Cytoplasm</keyword>
<feature type="domain" description="Glycylpeptide N-tetradecanoyltransferase C-terminal" evidence="15">
    <location>
        <begin position="348"/>
        <end position="566"/>
    </location>
</feature>
<proteinExistence type="inferred from homology"/>
<evidence type="ECO:0000256" key="13">
    <source>
        <dbReference type="SAM" id="MobiDB-lite"/>
    </source>
</evidence>
<dbReference type="InterPro" id="IPR022676">
    <property type="entry name" value="NMT_N"/>
</dbReference>
<organism evidence="16 17">
    <name type="scientific">Coleophoma crateriformis</name>
    <dbReference type="NCBI Taxonomy" id="565419"/>
    <lineage>
        <taxon>Eukaryota</taxon>
        <taxon>Fungi</taxon>
        <taxon>Dikarya</taxon>
        <taxon>Ascomycota</taxon>
        <taxon>Pezizomycotina</taxon>
        <taxon>Leotiomycetes</taxon>
        <taxon>Helotiales</taxon>
        <taxon>Dermateaceae</taxon>
        <taxon>Coleophoma</taxon>
    </lineage>
</organism>
<keyword evidence="9 11" id="KW-0012">Acyltransferase</keyword>
<evidence type="ECO:0000256" key="2">
    <source>
        <dbReference type="ARBA" id="ARBA00004496"/>
    </source>
</evidence>
<dbReference type="PANTHER" id="PTHR11377">
    <property type="entry name" value="N-MYRISTOYL TRANSFERASE"/>
    <property type="match status" value="1"/>
</dbReference>
<feature type="compositionally biased region" description="Low complexity" evidence="13">
    <location>
        <begin position="26"/>
        <end position="35"/>
    </location>
</feature>
<comment type="subunit">
    <text evidence="4">Monomer.</text>
</comment>
<dbReference type="PANTHER" id="PTHR11377:SF5">
    <property type="entry name" value="GLYCYLPEPTIDE N-TETRADECANOYLTRANSFERASE"/>
    <property type="match status" value="1"/>
</dbReference>
<protein>
    <recommendedName>
        <fullName evidence="6 11">Glycylpeptide N-tetradecanoyltransferase</fullName>
        <ecNumber evidence="5 11">2.3.1.97</ecNumber>
    </recommendedName>
</protein>
<comment type="catalytic activity">
    <reaction evidence="10 11">
        <text>N-terminal glycyl-[protein] + tetradecanoyl-CoA = N-tetradecanoylglycyl-[protein] + CoA + H(+)</text>
        <dbReference type="Rhea" id="RHEA:15521"/>
        <dbReference type="Rhea" id="RHEA-COMP:12666"/>
        <dbReference type="Rhea" id="RHEA-COMP:12667"/>
        <dbReference type="ChEBI" id="CHEBI:15378"/>
        <dbReference type="ChEBI" id="CHEBI:57287"/>
        <dbReference type="ChEBI" id="CHEBI:57385"/>
        <dbReference type="ChEBI" id="CHEBI:64723"/>
        <dbReference type="ChEBI" id="CHEBI:133050"/>
        <dbReference type="EC" id="2.3.1.97"/>
    </reaction>
</comment>
<keyword evidence="17" id="KW-1185">Reference proteome</keyword>